<proteinExistence type="predicted"/>
<evidence type="ECO:0000313" key="2">
    <source>
        <dbReference type="Proteomes" id="UP000538955"/>
    </source>
</evidence>
<accession>A0ABX1SQE4</accession>
<reference evidence="1 2" key="1">
    <citation type="submission" date="2020-04" db="EMBL/GenBank/DDBJ databases">
        <title>The Epidemiology and Molecular Characteristics of Linezolid-Resistant Staphylococcus capitis in Huashan Hospital, Shanghai.</title>
        <authorList>
            <person name="Ding L."/>
            <person name="Li P."/>
            <person name="Yang Y."/>
            <person name="Lin D."/>
            <person name="Xu X."/>
        </authorList>
    </citation>
    <scope>NUCLEOTIDE SEQUENCE [LARGE SCALE GENOMIC DNA]</scope>
    <source>
        <strain evidence="1 2">17-84</strain>
    </source>
</reference>
<organism evidence="1 2">
    <name type="scientific">Staphylococcus capitis</name>
    <dbReference type="NCBI Taxonomy" id="29388"/>
    <lineage>
        <taxon>Bacteria</taxon>
        <taxon>Bacillati</taxon>
        <taxon>Bacillota</taxon>
        <taxon>Bacilli</taxon>
        <taxon>Bacillales</taxon>
        <taxon>Staphylococcaceae</taxon>
        <taxon>Staphylococcus</taxon>
    </lineage>
</organism>
<name>A0ABX1SQE4_STACP</name>
<dbReference type="RefSeq" id="WP_168992987.1">
    <property type="nucleotide sequence ID" value="NZ_JABBMI010000055.1"/>
</dbReference>
<protein>
    <submittedName>
        <fullName evidence="1">Uncharacterized protein</fullName>
    </submittedName>
</protein>
<dbReference type="EMBL" id="JABBMI010000055">
    <property type="protein sequence ID" value="NMK54025.1"/>
    <property type="molecule type" value="Genomic_DNA"/>
</dbReference>
<comment type="caution">
    <text evidence="1">The sequence shown here is derived from an EMBL/GenBank/DDBJ whole genome shotgun (WGS) entry which is preliminary data.</text>
</comment>
<sequence length="207" mass="24880">MERTYINGAEAKTILKLNICYHVHFELIDRMDILKKYSHQTSDLMPRDMPLISAYINEDKAEAEREFKIWLNQKSKTEILPLKLDMAINPFIDDRLSLNEVIHYIHDYMDKLVAFINDMQNRYKHRDIVIYMSNLDVLIQRLEHYGLFNNANQNNIVRDIFKVTFHEWTQKSYVFIPTEEETLSKFIGKDITLERRINLLRKYKESC</sequence>
<dbReference type="Proteomes" id="UP000538955">
    <property type="component" value="Unassembled WGS sequence"/>
</dbReference>
<keyword evidence="2" id="KW-1185">Reference proteome</keyword>
<evidence type="ECO:0000313" key="1">
    <source>
        <dbReference type="EMBL" id="NMK54025.1"/>
    </source>
</evidence>
<gene>
    <name evidence="1" type="ORF">HHM24_04560</name>
</gene>